<comment type="caution">
    <text evidence="1">The sequence shown here is derived from an EMBL/GenBank/DDBJ whole genome shotgun (WGS) entry which is preliminary data.</text>
</comment>
<name>A0A7X2HRK1_RALPI</name>
<dbReference type="AlphaFoldDB" id="A0A7X2HRK1"/>
<accession>A0A7X2HRK1</accession>
<dbReference type="Proteomes" id="UP000441032">
    <property type="component" value="Unassembled WGS sequence"/>
</dbReference>
<proteinExistence type="predicted"/>
<dbReference type="RefSeq" id="WP_154208842.1">
    <property type="nucleotide sequence ID" value="NZ_WJYN01000013.1"/>
</dbReference>
<evidence type="ECO:0008006" key="3">
    <source>
        <dbReference type="Google" id="ProtNLM"/>
    </source>
</evidence>
<gene>
    <name evidence="1" type="ORF">GJQ57_22490</name>
</gene>
<reference evidence="1 2" key="1">
    <citation type="submission" date="2019-11" db="EMBL/GenBank/DDBJ databases">
        <title>Phenotypic characterization of an OXA-22 and OXA-60 co-producing Ralstonia pickettii clinical strain.</title>
        <authorList>
            <person name="He F."/>
        </authorList>
    </citation>
    <scope>NUCLEOTIDE SEQUENCE [LARGE SCALE GENOMIC DNA]</scope>
    <source>
        <strain evidence="1 2">PSLESD1</strain>
    </source>
</reference>
<evidence type="ECO:0000313" key="1">
    <source>
        <dbReference type="EMBL" id="MRT01423.1"/>
    </source>
</evidence>
<protein>
    <recommendedName>
        <fullName evidence="3">Tn3 transposase DDE domain-containing protein</fullName>
    </recommendedName>
</protein>
<dbReference type="EMBL" id="WJYN01000013">
    <property type="protein sequence ID" value="MRT01423.1"/>
    <property type="molecule type" value="Genomic_DNA"/>
</dbReference>
<organism evidence="1 2">
    <name type="scientific">Ralstonia pickettii</name>
    <name type="common">Burkholderia pickettii</name>
    <dbReference type="NCBI Taxonomy" id="329"/>
    <lineage>
        <taxon>Bacteria</taxon>
        <taxon>Pseudomonadati</taxon>
        <taxon>Pseudomonadota</taxon>
        <taxon>Betaproteobacteria</taxon>
        <taxon>Burkholderiales</taxon>
        <taxon>Burkholderiaceae</taxon>
        <taxon>Ralstonia</taxon>
    </lineage>
</organism>
<sequence length="54" mass="6075">MLGGGKTYPVWSEDEARLSPFGHEHINMLGRYSFSVPKAVARSELWPLGRVNDD</sequence>
<evidence type="ECO:0000313" key="2">
    <source>
        <dbReference type="Proteomes" id="UP000441032"/>
    </source>
</evidence>